<dbReference type="EMBL" id="CAMKVN010002084">
    <property type="protein sequence ID" value="CAI2179495.1"/>
    <property type="molecule type" value="Genomic_DNA"/>
</dbReference>
<dbReference type="OrthoDB" id="4851849at2759"/>
<keyword evidence="2" id="KW-1185">Reference proteome</keyword>
<dbReference type="Proteomes" id="UP001153678">
    <property type="component" value="Unassembled WGS sequence"/>
</dbReference>
<proteinExistence type="predicted"/>
<dbReference type="Pfam" id="PF14441">
    <property type="entry name" value="OTT_1508_deam"/>
    <property type="match status" value="1"/>
</dbReference>
<name>A0A9W4SS31_9GLOM</name>
<protein>
    <submittedName>
        <fullName evidence="1">9868_t:CDS:1</fullName>
    </submittedName>
</protein>
<reference evidence="1" key="1">
    <citation type="submission" date="2022-08" db="EMBL/GenBank/DDBJ databases">
        <authorList>
            <person name="Kallberg Y."/>
            <person name="Tangrot J."/>
            <person name="Rosling A."/>
        </authorList>
    </citation>
    <scope>NUCLEOTIDE SEQUENCE</scope>
    <source>
        <strain evidence="1">Wild A</strain>
    </source>
</reference>
<accession>A0A9W4SS31</accession>
<sequence>MSFEQAHNRNDMKELTFVVLKYCSNKLGYRLDKLRENITNEGGKINEVYIEPFLDYAKTRIDVDDMYGKKPAISRVCYNYYQTVKKDSAILKKFLKHIKKKWDLILELQLLNPDTADQTTFSWNNIVKIFLPVREEYNDFKKRCMKDRAIRESLERIYGGDKEKKFIAISKRCCYLCESYIRFVNFKGYKITVSESHKKLYHRWKLPNTFKQEFMEDIVFDFDGIIESEIKYHIHINSDSDPESGDSDIDRNFSTTLSYADDLLV</sequence>
<gene>
    <name evidence="1" type="ORF">FWILDA_LOCUS9119</name>
</gene>
<evidence type="ECO:0000313" key="1">
    <source>
        <dbReference type="EMBL" id="CAI2179495.1"/>
    </source>
</evidence>
<comment type="caution">
    <text evidence="1">The sequence shown here is derived from an EMBL/GenBank/DDBJ whole genome shotgun (WGS) entry which is preliminary data.</text>
</comment>
<organism evidence="1 2">
    <name type="scientific">Funneliformis geosporum</name>
    <dbReference type="NCBI Taxonomy" id="1117311"/>
    <lineage>
        <taxon>Eukaryota</taxon>
        <taxon>Fungi</taxon>
        <taxon>Fungi incertae sedis</taxon>
        <taxon>Mucoromycota</taxon>
        <taxon>Glomeromycotina</taxon>
        <taxon>Glomeromycetes</taxon>
        <taxon>Glomerales</taxon>
        <taxon>Glomeraceae</taxon>
        <taxon>Funneliformis</taxon>
    </lineage>
</organism>
<dbReference type="AlphaFoldDB" id="A0A9W4SS31"/>
<evidence type="ECO:0000313" key="2">
    <source>
        <dbReference type="Proteomes" id="UP001153678"/>
    </source>
</evidence>
<dbReference type="InterPro" id="IPR027796">
    <property type="entry name" value="OTT_1508_deam-like"/>
</dbReference>